<organism evidence="2 3">
    <name type="scientific">Cucumis melo var. makuwa</name>
    <name type="common">Oriental melon</name>
    <dbReference type="NCBI Taxonomy" id="1194695"/>
    <lineage>
        <taxon>Eukaryota</taxon>
        <taxon>Viridiplantae</taxon>
        <taxon>Streptophyta</taxon>
        <taxon>Embryophyta</taxon>
        <taxon>Tracheophyta</taxon>
        <taxon>Spermatophyta</taxon>
        <taxon>Magnoliopsida</taxon>
        <taxon>eudicotyledons</taxon>
        <taxon>Gunneridae</taxon>
        <taxon>Pentapetalae</taxon>
        <taxon>rosids</taxon>
        <taxon>fabids</taxon>
        <taxon>Cucurbitales</taxon>
        <taxon>Cucurbitaceae</taxon>
        <taxon>Benincaseae</taxon>
        <taxon>Cucumis</taxon>
    </lineage>
</organism>
<accession>A0A5A7V8M6</accession>
<dbReference type="Pfam" id="PF03080">
    <property type="entry name" value="Neprosin"/>
    <property type="match status" value="1"/>
</dbReference>
<gene>
    <name evidence="2" type="ORF">E6C27_scaffold255G001980</name>
</gene>
<dbReference type="Proteomes" id="UP000321393">
    <property type="component" value="Unassembled WGS sequence"/>
</dbReference>
<dbReference type="InterPro" id="IPR004314">
    <property type="entry name" value="Neprosin"/>
</dbReference>
<evidence type="ECO:0000259" key="1">
    <source>
        <dbReference type="PROSITE" id="PS52045"/>
    </source>
</evidence>
<dbReference type="InterPro" id="IPR053168">
    <property type="entry name" value="Glutamic_endopeptidase"/>
</dbReference>
<dbReference type="PROSITE" id="PS52045">
    <property type="entry name" value="NEPROSIN_PEP_CD"/>
    <property type="match status" value="1"/>
</dbReference>
<dbReference type="AlphaFoldDB" id="A0A5A7V8M6"/>
<dbReference type="PANTHER" id="PTHR31589:SF2">
    <property type="entry name" value="ASLB (DUF239)-RELATED"/>
    <property type="match status" value="1"/>
</dbReference>
<dbReference type="EMBL" id="SSTE01001889">
    <property type="protein sequence ID" value="KAA0064483.1"/>
    <property type="molecule type" value="Genomic_DNA"/>
</dbReference>
<dbReference type="Pfam" id="PF14365">
    <property type="entry name" value="Neprosin_AP"/>
    <property type="match status" value="1"/>
</dbReference>
<sequence>MGKRNDEAVMVLTMVALVVGVAIVNVNATNVEMDLSNLLQIENKLKLLNKPSIKTIYSEDGDVIGCVDIYKQPAFDHPLLKNHTIQMKPDLDIDLKMSNTQNKSFGSESNPFQIWQKSGSCPKGTIPIRRVRREDLLRANSVHHFGKKFPYGTSKLGQEFNRSTAILITTGLNYIGASGNINVWNPKVDLPNDFTASKIWLKNGPSEKFESVEAGWMVNPKLYGDAKTRFSLYWTVDSYKSTGCFDLTCSGFVQTNPSVAIGAVIDPLSSTNGQQYTIFLGIFQDPKSGNWWLKYQDQPVGYWPPTLFGYLDHSATLVEWGGEVFSSNIKVVPHTGTGMGSGDYASGLYEYASFVKQPRIVDYSIQLKYPNKVGTWADEPSCYSVDNYQRTYTSEPVFYFGGPGLSRDCH</sequence>
<dbReference type="InterPro" id="IPR025521">
    <property type="entry name" value="Neprosin_propep"/>
</dbReference>
<evidence type="ECO:0000313" key="2">
    <source>
        <dbReference type="EMBL" id="KAA0064483.1"/>
    </source>
</evidence>
<name>A0A5A7V8M6_CUCMM</name>
<comment type="caution">
    <text evidence="2">The sequence shown here is derived from an EMBL/GenBank/DDBJ whole genome shotgun (WGS) entry which is preliminary data.</text>
</comment>
<proteinExistence type="predicted"/>
<protein>
    <recommendedName>
        <fullName evidence="1">Neprosin PEP catalytic domain-containing protein</fullName>
    </recommendedName>
</protein>
<dbReference type="OrthoDB" id="1858978at2759"/>
<feature type="domain" description="Neprosin PEP catalytic" evidence="1">
    <location>
        <begin position="155"/>
        <end position="410"/>
    </location>
</feature>
<dbReference type="Gene3D" id="3.90.1320.10">
    <property type="entry name" value="Outer-capsid protein sigma 3, large lobe"/>
    <property type="match status" value="1"/>
</dbReference>
<evidence type="ECO:0000313" key="3">
    <source>
        <dbReference type="Proteomes" id="UP000321393"/>
    </source>
</evidence>
<reference evidence="2 3" key="1">
    <citation type="submission" date="2019-08" db="EMBL/GenBank/DDBJ databases">
        <title>Draft genome sequences of two oriental melons (Cucumis melo L. var makuwa).</title>
        <authorList>
            <person name="Kwon S.-Y."/>
        </authorList>
    </citation>
    <scope>NUCLEOTIDE SEQUENCE [LARGE SCALE GENOMIC DNA]</scope>
    <source>
        <strain evidence="3">cv. SW 3</strain>
        <tissue evidence="2">Leaf</tissue>
    </source>
</reference>
<dbReference type="PANTHER" id="PTHR31589">
    <property type="entry name" value="PROTEIN, PUTATIVE (DUF239)-RELATED-RELATED"/>
    <property type="match status" value="1"/>
</dbReference>